<accession>A0A1X0RE64</accession>
<dbReference type="InterPro" id="IPR004206">
    <property type="entry name" value="mRNA_triPase_Cet1"/>
</dbReference>
<comment type="subunit">
    <text evidence="8">Heterodimer. The mRNA-capping enzyme is composed of two separate chains alpha and beta, respectively a mRNA guanylyltransferase and an mRNA 5'-triphosphate monophosphatase.</text>
</comment>
<name>A0A1X0RE64_RHIZD</name>
<dbReference type="Proteomes" id="UP000242414">
    <property type="component" value="Unassembled WGS sequence"/>
</dbReference>
<dbReference type="OrthoDB" id="272147at2759"/>
<dbReference type="EC" id="3.6.1.74" evidence="8"/>
<evidence type="ECO:0000256" key="2">
    <source>
        <dbReference type="ARBA" id="ARBA00004123"/>
    </source>
</evidence>
<proteinExistence type="inferred from homology"/>
<dbReference type="GO" id="GO:0004651">
    <property type="term" value="F:polynucleotide 5'-phosphatase activity"/>
    <property type="evidence" value="ECO:0007669"/>
    <property type="project" value="UniProtKB-UniRule"/>
</dbReference>
<evidence type="ECO:0000256" key="6">
    <source>
        <dbReference type="ARBA" id="ARBA00023242"/>
    </source>
</evidence>
<comment type="cofactor">
    <cofactor evidence="1 8">
        <name>Mg(2+)</name>
        <dbReference type="ChEBI" id="CHEBI:18420"/>
    </cofactor>
</comment>
<comment type="function">
    <text evidence="8">First step of mRNA capping. Converts the 5'-triphosphate end of a nascent mRNA chain into a diphosphate end.</text>
</comment>
<dbReference type="InterPro" id="IPR040343">
    <property type="entry name" value="Cet1/Ctl1"/>
</dbReference>
<evidence type="ECO:0000256" key="5">
    <source>
        <dbReference type="ARBA" id="ARBA00022801"/>
    </source>
</evidence>
<evidence type="ECO:0000313" key="11">
    <source>
        <dbReference type="EMBL" id="ORE10320.1"/>
    </source>
</evidence>
<dbReference type="GO" id="GO:0031533">
    <property type="term" value="C:mRNA capping enzyme complex"/>
    <property type="evidence" value="ECO:0007669"/>
    <property type="project" value="UniProtKB-UniRule"/>
</dbReference>
<protein>
    <recommendedName>
        <fullName evidence="8">mRNA-capping enzyme subunit beta</fullName>
        <ecNumber evidence="8">3.6.1.74</ecNumber>
    </recommendedName>
    <alternativeName>
        <fullName evidence="8">mRNA 5'-phosphatase</fullName>
    </alternativeName>
    <alternativeName>
        <fullName evidence="8">mRNA 5'-triphosphate monophosphatase</fullName>
    </alternativeName>
</protein>
<sequence length="289" mass="34135">MDSTTGEKRKADELERQEPEIKKPNIQHLVREPSILHIRPVDDVIKYIADFIGNYCHYKNVEIEAKFGIFVDRRTNRRINLNALTETILQPEHERSVRFQTNMSLEQHRHFNKLLNDMVNKTQAKDYKVKRIRYKHTNEIDKFYDIPNAKGRWRVTVDQQGQIVPNGIIEKERVADLNVHAPNQPLDFRISINVEHPRKLKRPKPNMECTYERAKDRISYQHGGISFDLTQVKSEDSDPRHELELEFADSKLLAAERLKYSRKEPSHYTQMIEVFVNNIRVLGRSALKQ</sequence>
<dbReference type="InterPro" id="IPR033469">
    <property type="entry name" value="CYTH-like_dom_sf"/>
</dbReference>
<dbReference type="Pfam" id="PF02940">
    <property type="entry name" value="mRNA_triPase"/>
    <property type="match status" value="1"/>
</dbReference>
<keyword evidence="6 8" id="KW-0539">Nucleus</keyword>
<feature type="region of interest" description="Disordered" evidence="9">
    <location>
        <begin position="1"/>
        <end position="23"/>
    </location>
</feature>
<keyword evidence="5 8" id="KW-0378">Hydrolase</keyword>
<dbReference type="PANTHER" id="PTHR28118">
    <property type="entry name" value="POLYNUCLEOTIDE 5'-TRIPHOSPHATASE-RELATED"/>
    <property type="match status" value="1"/>
</dbReference>
<comment type="subcellular location">
    <subcellularLocation>
        <location evidence="2 8">Nucleus</location>
    </subcellularLocation>
</comment>
<organism evidence="11">
    <name type="scientific">Rhizopus microsporus var. microsporus</name>
    <dbReference type="NCBI Taxonomy" id="86635"/>
    <lineage>
        <taxon>Eukaryota</taxon>
        <taxon>Fungi</taxon>
        <taxon>Fungi incertae sedis</taxon>
        <taxon>Mucoromycota</taxon>
        <taxon>Mucoromycotina</taxon>
        <taxon>Mucoromycetes</taxon>
        <taxon>Mucorales</taxon>
        <taxon>Mucorineae</taxon>
        <taxon>Rhizopodaceae</taxon>
        <taxon>Rhizopus</taxon>
    </lineage>
</organism>
<reference evidence="11" key="1">
    <citation type="journal article" date="2016" name="Proc. Natl. Acad. Sci. U.S.A.">
        <title>Lipid metabolic changes in an early divergent fungus govern the establishment of a mutualistic symbiosis with endobacteria.</title>
        <authorList>
            <person name="Lastovetsky O.A."/>
            <person name="Gaspar M.L."/>
            <person name="Mondo S.J."/>
            <person name="LaButti K.M."/>
            <person name="Sandor L."/>
            <person name="Grigoriev I.V."/>
            <person name="Henry S.A."/>
            <person name="Pawlowska T.E."/>
        </authorList>
    </citation>
    <scope>NUCLEOTIDE SEQUENCE [LARGE SCALE GENOMIC DNA]</scope>
    <source>
        <strain evidence="11">ATCC 52814</strain>
    </source>
</reference>
<dbReference type="GO" id="GO:0140818">
    <property type="term" value="F:mRNA 5'-triphosphate monophosphatase activity"/>
    <property type="evidence" value="ECO:0007669"/>
    <property type="project" value="UniProtKB-EC"/>
</dbReference>
<evidence type="ECO:0000256" key="4">
    <source>
        <dbReference type="ARBA" id="ARBA00022664"/>
    </source>
</evidence>
<evidence type="ECO:0000256" key="1">
    <source>
        <dbReference type="ARBA" id="ARBA00001946"/>
    </source>
</evidence>
<dbReference type="AlphaFoldDB" id="A0A1X0RE64"/>
<dbReference type="EMBL" id="KV921867">
    <property type="protein sequence ID" value="ORE10320.1"/>
    <property type="molecule type" value="Genomic_DNA"/>
</dbReference>
<evidence type="ECO:0000256" key="8">
    <source>
        <dbReference type="RuleBase" id="RU367053"/>
    </source>
</evidence>
<dbReference type="SUPFAM" id="SSF55154">
    <property type="entry name" value="CYTH-like phosphatases"/>
    <property type="match status" value="1"/>
</dbReference>
<dbReference type="PANTHER" id="PTHR28118:SF1">
    <property type="entry name" value="POLYNUCLEOTIDE 5'-TRIPHOSPHATASE CTL1-RELATED"/>
    <property type="match status" value="1"/>
</dbReference>
<dbReference type="VEuPathDB" id="FungiDB:BCV72DRAFT_200113"/>
<dbReference type="Gene3D" id="3.20.100.10">
    <property type="entry name" value="mRNA triphosphatase Cet1-like"/>
    <property type="match status" value="1"/>
</dbReference>
<evidence type="ECO:0000256" key="9">
    <source>
        <dbReference type="SAM" id="MobiDB-lite"/>
    </source>
</evidence>
<keyword evidence="4 8" id="KW-0507">mRNA processing</keyword>
<evidence type="ECO:0000256" key="7">
    <source>
        <dbReference type="ARBA" id="ARBA00047740"/>
    </source>
</evidence>
<evidence type="ECO:0000256" key="3">
    <source>
        <dbReference type="ARBA" id="ARBA00006345"/>
    </source>
</evidence>
<gene>
    <name evidence="11" type="ORF">BCV72DRAFT_200113</name>
</gene>
<evidence type="ECO:0000259" key="10">
    <source>
        <dbReference type="Pfam" id="PF02940"/>
    </source>
</evidence>
<comment type="catalytic activity">
    <reaction evidence="7">
        <text>a 5'-end triphospho-ribonucleoside in mRNA + H2O = a 5'-end diphospho-ribonucleoside in mRNA + phosphate + H(+)</text>
        <dbReference type="Rhea" id="RHEA:67004"/>
        <dbReference type="Rhea" id="RHEA-COMP:17164"/>
        <dbReference type="Rhea" id="RHEA-COMP:17165"/>
        <dbReference type="ChEBI" id="CHEBI:15377"/>
        <dbReference type="ChEBI" id="CHEBI:15378"/>
        <dbReference type="ChEBI" id="CHEBI:43474"/>
        <dbReference type="ChEBI" id="CHEBI:167616"/>
        <dbReference type="ChEBI" id="CHEBI:167618"/>
        <dbReference type="EC" id="3.6.1.74"/>
    </reaction>
    <physiologicalReaction direction="left-to-right" evidence="7">
        <dbReference type="Rhea" id="RHEA:67005"/>
    </physiologicalReaction>
</comment>
<dbReference type="InterPro" id="IPR037009">
    <property type="entry name" value="mRNA_triPase_Cet1_sf"/>
</dbReference>
<dbReference type="CDD" id="cd07470">
    <property type="entry name" value="CYTH-like_mRNA_RTPase"/>
    <property type="match status" value="1"/>
</dbReference>
<keyword evidence="8" id="KW-0506">mRNA capping</keyword>
<dbReference type="GO" id="GO:0006370">
    <property type="term" value="P:7-methylguanosine mRNA capping"/>
    <property type="evidence" value="ECO:0007669"/>
    <property type="project" value="UniProtKB-UniRule"/>
</dbReference>
<feature type="domain" description="mRNA triphosphatase Cet1-like" evidence="10">
    <location>
        <begin position="42"/>
        <end position="247"/>
    </location>
</feature>
<comment type="similarity">
    <text evidence="3 8">Belongs to the fungal TPase family.</text>
</comment>